<keyword evidence="1" id="KW-0472">Membrane</keyword>
<dbReference type="Proteomes" id="UP000643672">
    <property type="component" value="Unassembled WGS sequence"/>
</dbReference>
<keyword evidence="3" id="KW-1185">Reference proteome</keyword>
<evidence type="ECO:0000313" key="2">
    <source>
        <dbReference type="EMBL" id="CAB5495808.1"/>
    </source>
</evidence>
<keyword evidence="1" id="KW-1133">Transmembrane helix</keyword>
<name>A0A8H9CGQ2_9GAMM</name>
<dbReference type="AlphaFoldDB" id="A0A8H9CGQ2"/>
<keyword evidence="1" id="KW-0812">Transmembrane</keyword>
<feature type="transmembrane region" description="Helical" evidence="1">
    <location>
        <begin position="6"/>
        <end position="29"/>
    </location>
</feature>
<proteinExistence type="predicted"/>
<evidence type="ECO:0000313" key="3">
    <source>
        <dbReference type="Proteomes" id="UP000643672"/>
    </source>
</evidence>
<organism evidence="2 3">
    <name type="scientific">Bathymodiolus thermophilus thioautotrophic gill symbiont</name>
    <dbReference type="NCBI Taxonomy" id="2360"/>
    <lineage>
        <taxon>Bacteria</taxon>
        <taxon>Pseudomonadati</taxon>
        <taxon>Pseudomonadota</taxon>
        <taxon>Gammaproteobacteria</taxon>
        <taxon>sulfur-oxidizing symbionts</taxon>
    </lineage>
</organism>
<accession>A0A8H9CGQ2</accession>
<dbReference type="EMBL" id="CAESAQ020000021">
    <property type="protein sequence ID" value="CAB5495808.1"/>
    <property type="molecule type" value="Genomic_DNA"/>
</dbReference>
<comment type="caution">
    <text evidence="2">The sequence shown here is derived from an EMBL/GenBank/DDBJ whole genome shotgun (WGS) entry which is preliminary data.</text>
</comment>
<evidence type="ECO:0000256" key="1">
    <source>
        <dbReference type="SAM" id="Phobius"/>
    </source>
</evidence>
<gene>
    <name evidence="2" type="ORF">THERMOS_374</name>
</gene>
<reference evidence="2 3" key="1">
    <citation type="submission" date="2020-05" db="EMBL/GenBank/DDBJ databases">
        <authorList>
            <person name="Petersen J."/>
            <person name="Sayavedra L."/>
        </authorList>
    </citation>
    <scope>NUCLEOTIDE SEQUENCE [LARGE SCALE GENOMIC DNA]</scope>
    <source>
        <strain evidence="2">B thermophilus SOXS</strain>
    </source>
</reference>
<protein>
    <submittedName>
        <fullName evidence="2">Uncharacterized protein</fullName>
    </submittedName>
</protein>
<sequence length="39" mass="4582">MLIIHVYAKVSWCLTATVNPMVLFFLCAFRKQTYWLICG</sequence>